<proteinExistence type="predicted"/>
<dbReference type="AlphaFoldDB" id="A0A6P3RIP1"/>
<name>A0A6P3RIP1_PTEVA</name>
<sequence>MEKYNPPANITIRYNGSCHVIRWDNPETRFEMSSHMLCYELDIQRQVRTPALGEAAQAPVPTLGAMGSRVLTSENATPLPEAPPCHSVTLSLP</sequence>
<accession>A0A6P3RIP1</accession>
<evidence type="ECO:0000313" key="2">
    <source>
        <dbReference type="Proteomes" id="UP000515202"/>
    </source>
</evidence>
<dbReference type="OrthoDB" id="9835959at2759"/>
<feature type="region of interest" description="Disordered" evidence="1">
    <location>
        <begin position="74"/>
        <end position="93"/>
    </location>
</feature>
<organism evidence="2 3">
    <name type="scientific">Pteropus vampyrus</name>
    <name type="common">Large flying fox</name>
    <dbReference type="NCBI Taxonomy" id="132908"/>
    <lineage>
        <taxon>Eukaryota</taxon>
        <taxon>Metazoa</taxon>
        <taxon>Chordata</taxon>
        <taxon>Craniata</taxon>
        <taxon>Vertebrata</taxon>
        <taxon>Euteleostomi</taxon>
        <taxon>Mammalia</taxon>
        <taxon>Eutheria</taxon>
        <taxon>Laurasiatheria</taxon>
        <taxon>Chiroptera</taxon>
        <taxon>Yinpterochiroptera</taxon>
        <taxon>Pteropodoidea</taxon>
        <taxon>Pteropodidae</taxon>
        <taxon>Pteropodinae</taxon>
        <taxon>Pteropus</taxon>
    </lineage>
</organism>
<protein>
    <submittedName>
        <fullName evidence="3">Granulocyte-macrophage colony-stimulating factor receptor subunit alpha-like</fullName>
    </submittedName>
</protein>
<dbReference type="Gene3D" id="2.60.40.10">
    <property type="entry name" value="Immunoglobulins"/>
    <property type="match status" value="1"/>
</dbReference>
<dbReference type="RefSeq" id="XP_011382003.1">
    <property type="nucleotide sequence ID" value="XM_011383701.2"/>
</dbReference>
<dbReference type="Proteomes" id="UP000515202">
    <property type="component" value="Unplaced"/>
</dbReference>
<dbReference type="GeneID" id="105308003"/>
<evidence type="ECO:0000256" key="1">
    <source>
        <dbReference type="SAM" id="MobiDB-lite"/>
    </source>
</evidence>
<evidence type="ECO:0000313" key="3">
    <source>
        <dbReference type="RefSeq" id="XP_011382003.1"/>
    </source>
</evidence>
<gene>
    <name evidence="3" type="primary">LOC105308003</name>
</gene>
<dbReference type="KEGG" id="pvp:105308003"/>
<keyword evidence="2" id="KW-1185">Reference proteome</keyword>
<reference evidence="3" key="1">
    <citation type="submission" date="2025-08" db="UniProtKB">
        <authorList>
            <consortium name="RefSeq"/>
        </authorList>
    </citation>
    <scope>IDENTIFICATION</scope>
    <source>
        <tissue evidence="3">Kidney</tissue>
    </source>
</reference>
<dbReference type="InterPro" id="IPR013783">
    <property type="entry name" value="Ig-like_fold"/>
</dbReference>